<dbReference type="AlphaFoldDB" id="A0A1M7SHU2"/>
<dbReference type="OrthoDB" id="9805215at2"/>
<evidence type="ECO:0000256" key="1">
    <source>
        <dbReference type="ARBA" id="ARBA00001966"/>
    </source>
</evidence>
<dbReference type="Proteomes" id="UP000184207">
    <property type="component" value="Unassembled WGS sequence"/>
</dbReference>
<dbReference type="InterPro" id="IPR007197">
    <property type="entry name" value="rSAM"/>
</dbReference>
<dbReference type="Pfam" id="PF04055">
    <property type="entry name" value="Radical_SAM"/>
    <property type="match status" value="1"/>
</dbReference>
<dbReference type="STRING" id="1121883.SAMN02745226_00881"/>
<dbReference type="Gene3D" id="3.40.50.12160">
    <property type="entry name" value="Methylthiotransferase, N-terminal domain"/>
    <property type="match status" value="1"/>
</dbReference>
<dbReference type="Pfam" id="PF00919">
    <property type="entry name" value="UPF0004"/>
    <property type="match status" value="1"/>
</dbReference>
<protein>
    <submittedName>
        <fullName evidence="10">Threonylcarbamoyladenosine tRNA methylthiotransferase MtaB</fullName>
    </submittedName>
</protein>
<dbReference type="GO" id="GO:0035598">
    <property type="term" value="F:tRNA (N(6)-L-threonylcarbamoyladenosine(37)-C(2))-methylthiotransferase activity"/>
    <property type="evidence" value="ECO:0007669"/>
    <property type="project" value="TreeGrafter"/>
</dbReference>
<keyword evidence="3 10" id="KW-0808">Transferase</keyword>
<keyword evidence="11" id="KW-1185">Reference proteome</keyword>
<dbReference type="PANTHER" id="PTHR11918:SF45">
    <property type="entry name" value="THREONYLCARBAMOYLADENOSINE TRNA METHYLTHIOTRANSFERASE"/>
    <property type="match status" value="1"/>
</dbReference>
<sequence>MNRIDKALRISVITQGCKLNQYESEMIIEMLENAGHIVYSGEDQGADVYILNSCAVTAEAERKVRQTVRHLRKMNPDSKIILSGCYVQIPRVEEEYKILGVDLVLGNSEKKQILKYLSDTGTYFNIGYWEEDDISFEIVENSVTERSRAFIKVEDGCDNSCTYCVIRSLRGTKTRSKPIEVVVKEVQKLVNKKHREIVITGLNLGKYGKDLGTNLAELLRNLSKIDGEFRIRLSSINPEDITDELIDVIKSEERICNHLHIPIQSGSSTVLRRMGRGYTAEQFVEKVNKLRAFDPLFSITTDIMVGFPGETEKEFAETLEVVEKVKFSKVHTFRYSQRPNTPASRLENQIPGNIKKERAEILIKHSENVANEYKKKLVGKNAVILVEGIQNGIYYGYDEYYIPHESNGGSIGEFSKVVICSVTQEGVVSKVVQKQVSND</sequence>
<dbReference type="EMBL" id="FRDJ01000004">
    <property type="protein sequence ID" value="SHN58055.1"/>
    <property type="molecule type" value="Genomic_DNA"/>
</dbReference>
<evidence type="ECO:0000256" key="4">
    <source>
        <dbReference type="ARBA" id="ARBA00022691"/>
    </source>
</evidence>
<evidence type="ECO:0000256" key="7">
    <source>
        <dbReference type="ARBA" id="ARBA00023014"/>
    </source>
</evidence>
<dbReference type="InterPro" id="IPR006467">
    <property type="entry name" value="MiaB-like_bact"/>
</dbReference>
<comment type="cofactor">
    <cofactor evidence="1">
        <name>[4Fe-4S] cluster</name>
        <dbReference type="ChEBI" id="CHEBI:49883"/>
    </cofactor>
</comment>
<dbReference type="NCBIfam" id="TIGR00089">
    <property type="entry name" value="MiaB/RimO family radical SAM methylthiotransferase"/>
    <property type="match status" value="1"/>
</dbReference>
<evidence type="ECO:0000259" key="9">
    <source>
        <dbReference type="PROSITE" id="PS51918"/>
    </source>
</evidence>
<evidence type="ECO:0000256" key="2">
    <source>
        <dbReference type="ARBA" id="ARBA00022485"/>
    </source>
</evidence>
<proteinExistence type="predicted"/>
<dbReference type="PANTHER" id="PTHR11918">
    <property type="entry name" value="RADICAL SAM PROTEINS"/>
    <property type="match status" value="1"/>
</dbReference>
<dbReference type="PROSITE" id="PS01278">
    <property type="entry name" value="MTTASE_RADICAL"/>
    <property type="match status" value="1"/>
</dbReference>
<organism evidence="10 11">
    <name type="scientific">Fervidobacterium gondwanense DSM 13020</name>
    <dbReference type="NCBI Taxonomy" id="1121883"/>
    <lineage>
        <taxon>Bacteria</taxon>
        <taxon>Thermotogati</taxon>
        <taxon>Thermotogota</taxon>
        <taxon>Thermotogae</taxon>
        <taxon>Thermotogales</taxon>
        <taxon>Fervidobacteriaceae</taxon>
        <taxon>Fervidobacterium</taxon>
    </lineage>
</organism>
<feature type="domain" description="MTTase N-terminal" evidence="8">
    <location>
        <begin position="8"/>
        <end position="122"/>
    </location>
</feature>
<feature type="domain" description="Radical SAM core" evidence="9">
    <location>
        <begin position="143"/>
        <end position="372"/>
    </location>
</feature>
<reference evidence="11" key="1">
    <citation type="submission" date="2016-12" db="EMBL/GenBank/DDBJ databases">
        <authorList>
            <person name="Varghese N."/>
            <person name="Submissions S."/>
        </authorList>
    </citation>
    <scope>NUCLEOTIDE SEQUENCE [LARGE SCALE GENOMIC DNA]</scope>
    <source>
        <strain evidence="11">DSM 13020</strain>
    </source>
</reference>
<dbReference type="PROSITE" id="PS51449">
    <property type="entry name" value="MTTASE_N"/>
    <property type="match status" value="1"/>
</dbReference>
<dbReference type="InterPro" id="IPR038135">
    <property type="entry name" value="Methylthiotransferase_N_sf"/>
</dbReference>
<dbReference type="InterPro" id="IPR023404">
    <property type="entry name" value="rSAM_horseshoe"/>
</dbReference>
<evidence type="ECO:0000313" key="11">
    <source>
        <dbReference type="Proteomes" id="UP000184207"/>
    </source>
</evidence>
<dbReference type="InterPro" id="IPR005839">
    <property type="entry name" value="Methylthiotransferase"/>
</dbReference>
<keyword evidence="7" id="KW-0411">Iron-sulfur</keyword>
<dbReference type="CDD" id="cd01335">
    <property type="entry name" value="Radical_SAM"/>
    <property type="match status" value="1"/>
</dbReference>
<dbReference type="SFLD" id="SFLDG01061">
    <property type="entry name" value="methylthiotransferase"/>
    <property type="match status" value="1"/>
</dbReference>
<dbReference type="InterPro" id="IPR058240">
    <property type="entry name" value="rSAM_sf"/>
</dbReference>
<dbReference type="PROSITE" id="PS51918">
    <property type="entry name" value="RADICAL_SAM"/>
    <property type="match status" value="1"/>
</dbReference>
<dbReference type="GO" id="GO:0046872">
    <property type="term" value="F:metal ion binding"/>
    <property type="evidence" value="ECO:0007669"/>
    <property type="project" value="UniProtKB-KW"/>
</dbReference>
<evidence type="ECO:0000256" key="3">
    <source>
        <dbReference type="ARBA" id="ARBA00022679"/>
    </source>
</evidence>
<keyword evidence="6" id="KW-0408">Iron</keyword>
<dbReference type="SUPFAM" id="SSF102114">
    <property type="entry name" value="Radical SAM enzymes"/>
    <property type="match status" value="1"/>
</dbReference>
<dbReference type="InterPro" id="IPR020612">
    <property type="entry name" value="Methylthiotransferase_CS"/>
</dbReference>
<gene>
    <name evidence="10" type="ORF">SAMN02745226_00881</name>
</gene>
<evidence type="ECO:0000256" key="5">
    <source>
        <dbReference type="ARBA" id="ARBA00022723"/>
    </source>
</evidence>
<dbReference type="InterPro" id="IPR006638">
    <property type="entry name" value="Elp3/MiaA/NifB-like_rSAM"/>
</dbReference>
<dbReference type="SMART" id="SM00729">
    <property type="entry name" value="Elp3"/>
    <property type="match status" value="1"/>
</dbReference>
<keyword evidence="4" id="KW-0949">S-adenosyl-L-methionine</keyword>
<dbReference type="SFLD" id="SFLDS00029">
    <property type="entry name" value="Radical_SAM"/>
    <property type="match status" value="1"/>
</dbReference>
<keyword evidence="2" id="KW-0004">4Fe-4S</keyword>
<keyword evidence="5" id="KW-0479">Metal-binding</keyword>
<dbReference type="RefSeq" id="WP_072758769.1">
    <property type="nucleotide sequence ID" value="NZ_FRDJ01000004.1"/>
</dbReference>
<evidence type="ECO:0000313" key="10">
    <source>
        <dbReference type="EMBL" id="SHN58055.1"/>
    </source>
</evidence>
<dbReference type="InterPro" id="IPR013848">
    <property type="entry name" value="Methylthiotransferase_N"/>
</dbReference>
<dbReference type="SFLD" id="SFLDG01082">
    <property type="entry name" value="B12-binding_domain_containing"/>
    <property type="match status" value="1"/>
</dbReference>
<dbReference type="NCBIfam" id="TIGR01579">
    <property type="entry name" value="MiaB-like-C"/>
    <property type="match status" value="1"/>
</dbReference>
<dbReference type="GO" id="GO:0051539">
    <property type="term" value="F:4 iron, 4 sulfur cluster binding"/>
    <property type="evidence" value="ECO:0007669"/>
    <property type="project" value="UniProtKB-KW"/>
</dbReference>
<name>A0A1M7SHU2_FERGO</name>
<accession>A0A1M7SHU2</accession>
<dbReference type="FunFam" id="3.80.30.20:FF:000001">
    <property type="entry name" value="tRNA-2-methylthio-N(6)-dimethylallyladenosine synthase 2"/>
    <property type="match status" value="1"/>
</dbReference>
<dbReference type="Gene3D" id="3.80.30.20">
    <property type="entry name" value="tm_1862 like domain"/>
    <property type="match status" value="1"/>
</dbReference>
<evidence type="ECO:0000256" key="6">
    <source>
        <dbReference type="ARBA" id="ARBA00023004"/>
    </source>
</evidence>
<evidence type="ECO:0000259" key="8">
    <source>
        <dbReference type="PROSITE" id="PS51449"/>
    </source>
</evidence>